<name>A0A1I1CJL2_9PSEU</name>
<evidence type="ECO:0000259" key="2">
    <source>
        <dbReference type="Pfam" id="PF13556"/>
    </source>
</evidence>
<accession>A0A1I1CJL2</accession>
<dbReference type="OrthoDB" id="5243741at2"/>
<dbReference type="InterPro" id="IPR058663">
    <property type="entry name" value="PucR-like_N"/>
</dbReference>
<feature type="domain" description="PucR C-terminal helix-turn-helix" evidence="2">
    <location>
        <begin position="372"/>
        <end position="429"/>
    </location>
</feature>
<evidence type="ECO:0000313" key="5">
    <source>
        <dbReference type="Proteomes" id="UP000243799"/>
    </source>
</evidence>
<keyword evidence="5" id="KW-1185">Reference proteome</keyword>
<dbReference type="AlphaFoldDB" id="A0A1I1CJL2"/>
<dbReference type="InterPro" id="IPR042070">
    <property type="entry name" value="PucR_C-HTH_sf"/>
</dbReference>
<dbReference type="PANTHER" id="PTHR33744">
    <property type="entry name" value="CARBOHYDRATE DIACID REGULATOR"/>
    <property type="match status" value="1"/>
</dbReference>
<sequence length="454" mass="49470">MWGIRVTDSPNDASIARPERVDATYDSLLAPSTPPSVGSGDAGGRTVQLWALLPRDLAQILRPGVLDLADEVLEEIQSAVPDYARPLEGQFGTTITSGVQQAILEFVDRLGDPSAPRADRSQVFHRLGQHELHQGRSLDVLQTAYRVGARVAWRRMAEVSAKAGVPTSTLCLLAEAMFAYIDELSALSVEGQAAAQERAAGTLERRRRMLLDVVLGQSATPPQALAAQATAARWPIPDQVVAIALAPRANDDWAAPPLGDDVLMDLEGNAPCLVLPSPESQRRETIERALAGWRAAVGPEVPLAEAARSLRWARHALELVHTGVLPDTPVTWCADHLADLWLMQDPFLARELVARTLAPLRPLTGKQRERLSDTLLAWLETRGNVRVVSRQLAVHPQTVRSRVQELDTLFGSDIDDPQQRFELLLALRAQRAMRNAERSAPVPGDVNAGAPNRP</sequence>
<dbReference type="Gene3D" id="1.10.10.2840">
    <property type="entry name" value="PucR C-terminal helix-turn-helix domain"/>
    <property type="match status" value="1"/>
</dbReference>
<evidence type="ECO:0000256" key="1">
    <source>
        <dbReference type="SAM" id="MobiDB-lite"/>
    </source>
</evidence>
<dbReference type="Pfam" id="PF25906">
    <property type="entry name" value="PucR-like_N"/>
    <property type="match status" value="1"/>
</dbReference>
<gene>
    <name evidence="4" type="ORF">SAMN05216266_13211</name>
</gene>
<dbReference type="EMBL" id="FOKG01000032">
    <property type="protein sequence ID" value="SFB62909.1"/>
    <property type="molecule type" value="Genomic_DNA"/>
</dbReference>
<proteinExistence type="predicted"/>
<evidence type="ECO:0000259" key="3">
    <source>
        <dbReference type="Pfam" id="PF25906"/>
    </source>
</evidence>
<dbReference type="InterPro" id="IPR025736">
    <property type="entry name" value="PucR_C-HTH_dom"/>
</dbReference>
<feature type="domain" description="PucR-like N-terminal" evidence="3">
    <location>
        <begin position="50"/>
        <end position="215"/>
    </location>
</feature>
<dbReference type="Proteomes" id="UP000243799">
    <property type="component" value="Unassembled WGS sequence"/>
</dbReference>
<dbReference type="Pfam" id="PF13556">
    <property type="entry name" value="HTH_30"/>
    <property type="match status" value="1"/>
</dbReference>
<protein>
    <submittedName>
        <fullName evidence="4">PucR C-terminal helix-turn-helix domain-containing protein</fullName>
    </submittedName>
</protein>
<organism evidence="4 5">
    <name type="scientific">Amycolatopsis marina</name>
    <dbReference type="NCBI Taxonomy" id="490629"/>
    <lineage>
        <taxon>Bacteria</taxon>
        <taxon>Bacillati</taxon>
        <taxon>Actinomycetota</taxon>
        <taxon>Actinomycetes</taxon>
        <taxon>Pseudonocardiales</taxon>
        <taxon>Pseudonocardiaceae</taxon>
        <taxon>Amycolatopsis</taxon>
    </lineage>
</organism>
<dbReference type="PANTHER" id="PTHR33744:SF1">
    <property type="entry name" value="DNA-BINDING TRANSCRIPTIONAL ACTIVATOR ADER"/>
    <property type="match status" value="1"/>
</dbReference>
<dbReference type="STRING" id="490629.SAMN05216266_13211"/>
<dbReference type="InterPro" id="IPR051448">
    <property type="entry name" value="CdaR-like_regulators"/>
</dbReference>
<evidence type="ECO:0000313" key="4">
    <source>
        <dbReference type="EMBL" id="SFB62909.1"/>
    </source>
</evidence>
<reference evidence="5" key="1">
    <citation type="submission" date="2016-10" db="EMBL/GenBank/DDBJ databases">
        <authorList>
            <person name="Varghese N."/>
            <person name="Submissions S."/>
        </authorList>
    </citation>
    <scope>NUCLEOTIDE SEQUENCE [LARGE SCALE GENOMIC DNA]</scope>
    <source>
        <strain evidence="5">CGMCC 4.3568</strain>
    </source>
</reference>
<feature type="region of interest" description="Disordered" evidence="1">
    <location>
        <begin position="435"/>
        <end position="454"/>
    </location>
</feature>